<proteinExistence type="predicted"/>
<protein>
    <submittedName>
        <fullName evidence="1">Uncharacterized protein</fullName>
    </submittedName>
</protein>
<sequence length="66" mass="7160">MTQFVSMQPLTPTPTRISPVLVKLAYVKYAAAMRIATPTTDATTALRTILALPWKTPGLLTQTGRS</sequence>
<evidence type="ECO:0000313" key="1">
    <source>
        <dbReference type="EMBL" id="GIF89548.1"/>
    </source>
</evidence>
<name>A0A8J3NRL9_9ACTN</name>
<reference evidence="1 2" key="1">
    <citation type="submission" date="2021-01" db="EMBL/GenBank/DDBJ databases">
        <title>Whole genome shotgun sequence of Catellatospora chokoriensis NBRC 107358.</title>
        <authorList>
            <person name="Komaki H."/>
            <person name="Tamura T."/>
        </authorList>
    </citation>
    <scope>NUCLEOTIDE SEQUENCE [LARGE SCALE GENOMIC DNA]</scope>
    <source>
        <strain evidence="1 2">NBRC 107358</strain>
    </source>
</reference>
<evidence type="ECO:0000313" key="2">
    <source>
        <dbReference type="Proteomes" id="UP000619293"/>
    </source>
</evidence>
<accession>A0A8J3NRL9</accession>
<dbReference type="AlphaFoldDB" id="A0A8J3NRL9"/>
<dbReference type="EMBL" id="BONG01000016">
    <property type="protein sequence ID" value="GIF89548.1"/>
    <property type="molecule type" value="Genomic_DNA"/>
</dbReference>
<organism evidence="1 2">
    <name type="scientific">Catellatospora chokoriensis</name>
    <dbReference type="NCBI Taxonomy" id="310353"/>
    <lineage>
        <taxon>Bacteria</taxon>
        <taxon>Bacillati</taxon>
        <taxon>Actinomycetota</taxon>
        <taxon>Actinomycetes</taxon>
        <taxon>Micromonosporales</taxon>
        <taxon>Micromonosporaceae</taxon>
        <taxon>Catellatospora</taxon>
    </lineage>
</organism>
<comment type="caution">
    <text evidence="1">The sequence shown here is derived from an EMBL/GenBank/DDBJ whole genome shotgun (WGS) entry which is preliminary data.</text>
</comment>
<dbReference type="Proteomes" id="UP000619293">
    <property type="component" value="Unassembled WGS sequence"/>
</dbReference>
<keyword evidence="2" id="KW-1185">Reference proteome</keyword>
<gene>
    <name evidence="1" type="ORF">Cch02nite_29920</name>
</gene>